<reference evidence="2" key="1">
    <citation type="submission" date="2017-05" db="UniProtKB">
        <authorList>
            <consortium name="EnsemblMetazoa"/>
        </authorList>
    </citation>
    <scope>IDENTIFICATION</scope>
</reference>
<evidence type="ECO:0000256" key="1">
    <source>
        <dbReference type="SAM" id="SignalP"/>
    </source>
</evidence>
<accession>A0A1X7VSI0</accession>
<feature type="chain" id="PRO_5013118424" description="YqaJ viral recombinase domain-containing protein" evidence="1">
    <location>
        <begin position="28"/>
        <end position="157"/>
    </location>
</feature>
<dbReference type="EnsemblMetazoa" id="Aqu2.1.42839_001">
    <property type="protein sequence ID" value="Aqu2.1.42839_001"/>
    <property type="gene ID" value="Aqu2.1.42839"/>
</dbReference>
<dbReference type="Gene3D" id="3.90.320.10">
    <property type="match status" value="1"/>
</dbReference>
<feature type="signal peptide" evidence="1">
    <location>
        <begin position="1"/>
        <end position="27"/>
    </location>
</feature>
<evidence type="ECO:0000313" key="2">
    <source>
        <dbReference type="EnsemblMetazoa" id="Aqu2.1.42839_001"/>
    </source>
</evidence>
<proteinExistence type="predicted"/>
<keyword evidence="1" id="KW-0732">Signal</keyword>
<dbReference type="AlphaFoldDB" id="A0A1X7VSI0"/>
<protein>
    <recommendedName>
        <fullName evidence="3">YqaJ viral recombinase domain-containing protein</fullName>
    </recommendedName>
</protein>
<evidence type="ECO:0008006" key="3">
    <source>
        <dbReference type="Google" id="ProtNLM"/>
    </source>
</evidence>
<dbReference type="InterPro" id="IPR011604">
    <property type="entry name" value="PDDEXK-like_dom_sf"/>
</dbReference>
<organism evidence="2">
    <name type="scientific">Amphimedon queenslandica</name>
    <name type="common">Sponge</name>
    <dbReference type="NCBI Taxonomy" id="400682"/>
    <lineage>
        <taxon>Eukaryota</taxon>
        <taxon>Metazoa</taxon>
        <taxon>Porifera</taxon>
        <taxon>Demospongiae</taxon>
        <taxon>Heteroscleromorpha</taxon>
        <taxon>Haplosclerida</taxon>
        <taxon>Niphatidae</taxon>
        <taxon>Amphimedon</taxon>
    </lineage>
</organism>
<dbReference type="InParanoid" id="A0A1X7VSI0"/>
<sequence length="157" mass="17769">MLTALCNGSRKCAVFLLLPVIPGFCETDSSTIGDVPEPNDINLLRQLFHLYNPAHTHLQPIEFQKLLTETFDNLVITEHQSNILQKNKFPKSLVSTIMQYSGPIPDIPALKWGRSHKDEAFKKYGCDMKGHVNFKIHKSCLFINPSYHYLGASLDVI</sequence>
<name>A0A1X7VSI0_AMPQE</name>